<sequence>MCCQPICSNLNGWNTSFQFLLGSLSSVKLNFSPICVHLLVFRYKQSNFIGNWKFSCRCNIKNKFYIAPLNILKKEEVHSDLRFLRAIHQREMWKSHESSDSSWFYLHFNRFLARLGTDTVQSYPNTGGESLV</sequence>
<evidence type="ECO:0000313" key="2">
    <source>
        <dbReference type="Proteomes" id="UP001359559"/>
    </source>
</evidence>
<evidence type="ECO:0000313" key="1">
    <source>
        <dbReference type="EMBL" id="KAK7294074.1"/>
    </source>
</evidence>
<comment type="caution">
    <text evidence="1">The sequence shown here is derived from an EMBL/GenBank/DDBJ whole genome shotgun (WGS) entry which is preliminary data.</text>
</comment>
<organism evidence="1 2">
    <name type="scientific">Clitoria ternatea</name>
    <name type="common">Butterfly pea</name>
    <dbReference type="NCBI Taxonomy" id="43366"/>
    <lineage>
        <taxon>Eukaryota</taxon>
        <taxon>Viridiplantae</taxon>
        <taxon>Streptophyta</taxon>
        <taxon>Embryophyta</taxon>
        <taxon>Tracheophyta</taxon>
        <taxon>Spermatophyta</taxon>
        <taxon>Magnoliopsida</taxon>
        <taxon>eudicotyledons</taxon>
        <taxon>Gunneridae</taxon>
        <taxon>Pentapetalae</taxon>
        <taxon>rosids</taxon>
        <taxon>fabids</taxon>
        <taxon>Fabales</taxon>
        <taxon>Fabaceae</taxon>
        <taxon>Papilionoideae</taxon>
        <taxon>50 kb inversion clade</taxon>
        <taxon>NPAAA clade</taxon>
        <taxon>indigoferoid/millettioid clade</taxon>
        <taxon>Phaseoleae</taxon>
        <taxon>Clitoria</taxon>
    </lineage>
</organism>
<dbReference type="Proteomes" id="UP001359559">
    <property type="component" value="Unassembled WGS sequence"/>
</dbReference>
<keyword evidence="2" id="KW-1185">Reference proteome</keyword>
<gene>
    <name evidence="1" type="ORF">RJT34_16957</name>
</gene>
<reference evidence="1 2" key="1">
    <citation type="submission" date="2024-01" db="EMBL/GenBank/DDBJ databases">
        <title>The genomes of 5 underutilized Papilionoideae crops provide insights into root nodulation and disease resistance.</title>
        <authorList>
            <person name="Yuan L."/>
        </authorList>
    </citation>
    <scope>NUCLEOTIDE SEQUENCE [LARGE SCALE GENOMIC DNA]</scope>
    <source>
        <strain evidence="1">LY-2023</strain>
        <tissue evidence="1">Leaf</tissue>
    </source>
</reference>
<dbReference type="AlphaFoldDB" id="A0AAN9J9A6"/>
<name>A0AAN9J9A6_CLITE</name>
<protein>
    <submittedName>
        <fullName evidence="1">Uncharacterized protein</fullName>
    </submittedName>
</protein>
<accession>A0AAN9J9A6</accession>
<dbReference type="EMBL" id="JAYKXN010000004">
    <property type="protein sequence ID" value="KAK7294074.1"/>
    <property type="molecule type" value="Genomic_DNA"/>
</dbReference>
<proteinExistence type="predicted"/>